<name>A0ABT5FEC7_9GAMM</name>
<comment type="caution">
    <text evidence="1">The sequence shown here is derived from an EMBL/GenBank/DDBJ whole genome shotgun (WGS) entry which is preliminary data.</text>
</comment>
<dbReference type="RefSeq" id="WP_272181234.1">
    <property type="nucleotide sequence ID" value="NZ_JAQOMS010000002.1"/>
</dbReference>
<reference evidence="1 2" key="1">
    <citation type="submission" date="2023-01" db="EMBL/GenBank/DDBJ databases">
        <title>Psychrosphaera sp. nov., isolated from marine algae.</title>
        <authorList>
            <person name="Bayburt H."/>
            <person name="Choi B.J."/>
            <person name="Kim J.M."/>
            <person name="Choi D.G."/>
            <person name="Jeon C.O."/>
        </authorList>
    </citation>
    <scope>NUCLEOTIDE SEQUENCE [LARGE SCALE GENOMIC DNA]</scope>
    <source>
        <strain evidence="1 2">G1-22</strain>
    </source>
</reference>
<protein>
    <submittedName>
        <fullName evidence="1">Uncharacterized protein</fullName>
    </submittedName>
</protein>
<evidence type="ECO:0000313" key="2">
    <source>
        <dbReference type="Proteomes" id="UP001528411"/>
    </source>
</evidence>
<evidence type="ECO:0000313" key="1">
    <source>
        <dbReference type="EMBL" id="MDC2889905.1"/>
    </source>
</evidence>
<dbReference type="Proteomes" id="UP001528411">
    <property type="component" value="Unassembled WGS sequence"/>
</dbReference>
<dbReference type="EMBL" id="JAQOMS010000002">
    <property type="protein sequence ID" value="MDC2889905.1"/>
    <property type="molecule type" value="Genomic_DNA"/>
</dbReference>
<gene>
    <name evidence="1" type="ORF">PN838_15445</name>
</gene>
<sequence length="52" mass="5699">MANFLRQLVSVIVFLGLSATASYAETLRIKSDAPSEYVVKRGTPYGIFQVCS</sequence>
<keyword evidence="2" id="KW-1185">Reference proteome</keyword>
<proteinExistence type="predicted"/>
<organism evidence="1 2">
    <name type="scientific">Psychrosphaera algicola</name>
    <dbReference type="NCBI Taxonomy" id="3023714"/>
    <lineage>
        <taxon>Bacteria</taxon>
        <taxon>Pseudomonadati</taxon>
        <taxon>Pseudomonadota</taxon>
        <taxon>Gammaproteobacteria</taxon>
        <taxon>Alteromonadales</taxon>
        <taxon>Pseudoalteromonadaceae</taxon>
        <taxon>Psychrosphaera</taxon>
    </lineage>
</organism>
<accession>A0ABT5FEC7</accession>